<feature type="compositionally biased region" description="Polar residues" evidence="1">
    <location>
        <begin position="28"/>
        <end position="39"/>
    </location>
</feature>
<evidence type="ECO:0000256" key="2">
    <source>
        <dbReference type="SAM" id="SignalP"/>
    </source>
</evidence>
<organism evidence="3 4">
    <name type="scientific">Mesorhizobium plurifarium</name>
    <dbReference type="NCBI Taxonomy" id="69974"/>
    <lineage>
        <taxon>Bacteria</taxon>
        <taxon>Pseudomonadati</taxon>
        <taxon>Pseudomonadota</taxon>
        <taxon>Alphaproteobacteria</taxon>
        <taxon>Hyphomicrobiales</taxon>
        <taxon>Phyllobacteriaceae</taxon>
        <taxon>Mesorhizobium</taxon>
    </lineage>
</organism>
<accession>A0A090E4S4</accession>
<reference evidence="4" key="1">
    <citation type="submission" date="2014-08" db="EMBL/GenBank/DDBJ databases">
        <authorList>
            <person name="Moulin L."/>
        </authorList>
    </citation>
    <scope>NUCLEOTIDE SEQUENCE [LARGE SCALE GENOMIC DNA]</scope>
</reference>
<name>A0A090E4S4_MESPL</name>
<feature type="signal peptide" evidence="2">
    <location>
        <begin position="1"/>
        <end position="24"/>
    </location>
</feature>
<evidence type="ECO:0000313" key="4">
    <source>
        <dbReference type="Proteomes" id="UP000045285"/>
    </source>
</evidence>
<gene>
    <name evidence="3" type="ORF">MPL3356_400094</name>
</gene>
<evidence type="ECO:0008006" key="5">
    <source>
        <dbReference type="Google" id="ProtNLM"/>
    </source>
</evidence>
<keyword evidence="4" id="KW-1185">Reference proteome</keyword>
<evidence type="ECO:0000313" key="3">
    <source>
        <dbReference type="EMBL" id="CDX24484.1"/>
    </source>
</evidence>
<dbReference type="EMBL" id="CCMZ01000035">
    <property type="protein sequence ID" value="CDX24484.1"/>
    <property type="molecule type" value="Genomic_DNA"/>
</dbReference>
<feature type="region of interest" description="Disordered" evidence="1">
    <location>
        <begin position="25"/>
        <end position="83"/>
    </location>
</feature>
<protein>
    <recommendedName>
        <fullName evidence="5">Secreted protein</fullName>
    </recommendedName>
</protein>
<dbReference type="Proteomes" id="UP000045285">
    <property type="component" value="Unassembled WGS sequence"/>
</dbReference>
<feature type="chain" id="PRO_5001854562" description="Secreted protein" evidence="2">
    <location>
        <begin position="25"/>
        <end position="83"/>
    </location>
</feature>
<evidence type="ECO:0000256" key="1">
    <source>
        <dbReference type="SAM" id="MobiDB-lite"/>
    </source>
</evidence>
<sequence>MNLLRTALLCAVMTGLGGLQPVLAEDQPAQSNGDASQQLPPIHCEGQNCLPPRNDPALECKGQDCTPAPATDQPTGPEIKKVK</sequence>
<keyword evidence="2" id="KW-0732">Signal</keyword>
<proteinExistence type="predicted"/>
<dbReference type="AlphaFoldDB" id="A0A090E4S4"/>